<reference evidence="2" key="2">
    <citation type="submission" date="2020-06" db="EMBL/GenBank/DDBJ databases">
        <title>Helianthus annuus Genome sequencing and assembly Release 2.</title>
        <authorList>
            <person name="Gouzy J."/>
            <person name="Langlade N."/>
            <person name="Munos S."/>
        </authorList>
    </citation>
    <scope>NUCLEOTIDE SEQUENCE</scope>
    <source>
        <tissue evidence="2">Leaves</tissue>
    </source>
</reference>
<dbReference type="Gramene" id="mRNA:HanXRQr2_Chr05g0196871">
    <property type="protein sequence ID" value="mRNA:HanXRQr2_Chr05g0196871"/>
    <property type="gene ID" value="HanXRQr2_Chr05g0196871"/>
</dbReference>
<accession>A0A9K3NL76</accession>
<keyword evidence="3" id="KW-1185">Reference proteome</keyword>
<dbReference type="EMBL" id="MNCJ02000320">
    <property type="protein sequence ID" value="KAF5804426.1"/>
    <property type="molecule type" value="Genomic_DNA"/>
</dbReference>
<reference evidence="2" key="1">
    <citation type="journal article" date="2017" name="Nature">
        <title>The sunflower genome provides insights into oil metabolism, flowering and Asterid evolution.</title>
        <authorList>
            <person name="Badouin H."/>
            <person name="Gouzy J."/>
            <person name="Grassa C.J."/>
            <person name="Murat F."/>
            <person name="Staton S.E."/>
            <person name="Cottret L."/>
            <person name="Lelandais-Briere C."/>
            <person name="Owens G.L."/>
            <person name="Carrere S."/>
            <person name="Mayjonade B."/>
            <person name="Legrand L."/>
            <person name="Gill N."/>
            <person name="Kane N.C."/>
            <person name="Bowers J.E."/>
            <person name="Hubner S."/>
            <person name="Bellec A."/>
            <person name="Berard A."/>
            <person name="Berges H."/>
            <person name="Blanchet N."/>
            <person name="Boniface M.C."/>
            <person name="Brunel D."/>
            <person name="Catrice O."/>
            <person name="Chaidir N."/>
            <person name="Claudel C."/>
            <person name="Donnadieu C."/>
            <person name="Faraut T."/>
            <person name="Fievet G."/>
            <person name="Helmstetter N."/>
            <person name="King M."/>
            <person name="Knapp S.J."/>
            <person name="Lai Z."/>
            <person name="Le Paslier M.C."/>
            <person name="Lippi Y."/>
            <person name="Lorenzon L."/>
            <person name="Mandel J.R."/>
            <person name="Marage G."/>
            <person name="Marchand G."/>
            <person name="Marquand E."/>
            <person name="Bret-Mestries E."/>
            <person name="Morien E."/>
            <person name="Nambeesan S."/>
            <person name="Nguyen T."/>
            <person name="Pegot-Espagnet P."/>
            <person name="Pouilly N."/>
            <person name="Raftis F."/>
            <person name="Sallet E."/>
            <person name="Schiex T."/>
            <person name="Thomas J."/>
            <person name="Vandecasteele C."/>
            <person name="Vares D."/>
            <person name="Vear F."/>
            <person name="Vautrin S."/>
            <person name="Crespi M."/>
            <person name="Mangin B."/>
            <person name="Burke J.M."/>
            <person name="Salse J."/>
            <person name="Munos S."/>
            <person name="Vincourt P."/>
            <person name="Rieseberg L.H."/>
            <person name="Langlade N.B."/>
        </authorList>
    </citation>
    <scope>NUCLEOTIDE SEQUENCE</scope>
    <source>
        <tissue evidence="2">Leaves</tissue>
    </source>
</reference>
<gene>
    <name evidence="2" type="ORF">HanXRQr2_Chr05g0196871</name>
</gene>
<evidence type="ECO:0000256" key="1">
    <source>
        <dbReference type="SAM" id="SignalP"/>
    </source>
</evidence>
<evidence type="ECO:0000313" key="3">
    <source>
        <dbReference type="Proteomes" id="UP000215914"/>
    </source>
</evidence>
<name>A0A9K3NL76_HELAN</name>
<dbReference type="Proteomes" id="UP000215914">
    <property type="component" value="Unassembled WGS sequence"/>
</dbReference>
<feature type="signal peptide" evidence="1">
    <location>
        <begin position="1"/>
        <end position="26"/>
    </location>
</feature>
<feature type="chain" id="PRO_5039903660" evidence="1">
    <location>
        <begin position="27"/>
        <end position="49"/>
    </location>
</feature>
<proteinExistence type="predicted"/>
<protein>
    <submittedName>
        <fullName evidence="2">Uncharacterized protein</fullName>
    </submittedName>
</protein>
<dbReference type="AlphaFoldDB" id="A0A9K3NL76"/>
<evidence type="ECO:0000313" key="2">
    <source>
        <dbReference type="EMBL" id="KAF5804426.1"/>
    </source>
</evidence>
<sequence>MFSGFYLRLQLLSFCILTEKLSPVCGVSYTSLDNLYYWTVQVDQKQNDT</sequence>
<keyword evidence="1" id="KW-0732">Signal</keyword>
<comment type="caution">
    <text evidence="2">The sequence shown here is derived from an EMBL/GenBank/DDBJ whole genome shotgun (WGS) entry which is preliminary data.</text>
</comment>
<organism evidence="2 3">
    <name type="scientific">Helianthus annuus</name>
    <name type="common">Common sunflower</name>
    <dbReference type="NCBI Taxonomy" id="4232"/>
    <lineage>
        <taxon>Eukaryota</taxon>
        <taxon>Viridiplantae</taxon>
        <taxon>Streptophyta</taxon>
        <taxon>Embryophyta</taxon>
        <taxon>Tracheophyta</taxon>
        <taxon>Spermatophyta</taxon>
        <taxon>Magnoliopsida</taxon>
        <taxon>eudicotyledons</taxon>
        <taxon>Gunneridae</taxon>
        <taxon>Pentapetalae</taxon>
        <taxon>asterids</taxon>
        <taxon>campanulids</taxon>
        <taxon>Asterales</taxon>
        <taxon>Asteraceae</taxon>
        <taxon>Asteroideae</taxon>
        <taxon>Heliantheae alliance</taxon>
        <taxon>Heliantheae</taxon>
        <taxon>Helianthus</taxon>
    </lineage>
</organism>